<dbReference type="AlphaFoldDB" id="A0A923SP90"/>
<evidence type="ECO:0000313" key="6">
    <source>
        <dbReference type="Proteomes" id="UP000602647"/>
    </source>
</evidence>
<evidence type="ECO:0000313" key="5">
    <source>
        <dbReference type="EMBL" id="MBC6678312.1"/>
    </source>
</evidence>
<dbReference type="EMBL" id="JACRYT010000001">
    <property type="protein sequence ID" value="MBC6678312.1"/>
    <property type="molecule type" value="Genomic_DNA"/>
</dbReference>
<sequence>MVKSMFAAISGLKSHQSKMDVIGNNIANVNTWGYKTRSANFADAMYQNTINGGGGNVTQGGLGGMNTSQLGFGVNVSSISTSFETGSWNPTGDGWNCMINGPSFFIVGPMTSGGINGDNITSSGLSLSRVGLFGLDNNGYVVDDQGNYVYGFSLVDGTGIPEKPAQKDTVSAKGLQVTVADAGDGTYNVTIAGITINTSSESLEEQIQAWIAGAPKEAGYADYTDYNIGLNNFSDGQPPTVSLTFTAKNGGAVGAGGTGPANSIRNFLTNAGLDPANIETVTEGSNRETWPAAEYQEELSPLRLPVDPDTGQRVKLESYTISTDGTLVGVSQDGRVWTIGQIAVASVENPNGLVQGQGYLYGFGNNVGDITINHAGTEAVGTILSGYLEMSNVDLATEMANMITTQRGYQANSKIITVTDEMLEQLVNMKR</sequence>
<dbReference type="Pfam" id="PF00460">
    <property type="entry name" value="Flg_bb_rod"/>
    <property type="match status" value="1"/>
</dbReference>
<keyword evidence="6" id="KW-1185">Reference proteome</keyword>
<dbReference type="InterPro" id="IPR019776">
    <property type="entry name" value="Flagellar_basal_body_rod_CS"/>
</dbReference>
<keyword evidence="5" id="KW-0966">Cell projection</keyword>
<dbReference type="InterPro" id="IPR037925">
    <property type="entry name" value="FlgE/F/G-like"/>
</dbReference>
<dbReference type="PROSITE" id="PS00588">
    <property type="entry name" value="FLAGELLA_BB_ROD"/>
    <property type="match status" value="1"/>
</dbReference>
<accession>A0A923SP90</accession>
<protein>
    <submittedName>
        <fullName evidence="5">Flagellar hook-basal body complex protein</fullName>
    </submittedName>
</protein>
<proteinExistence type="inferred from homology"/>
<dbReference type="SUPFAM" id="SSF117143">
    <property type="entry name" value="Flagellar hook protein flgE"/>
    <property type="match status" value="1"/>
</dbReference>
<evidence type="ECO:0000256" key="1">
    <source>
        <dbReference type="ARBA" id="ARBA00009677"/>
    </source>
</evidence>
<dbReference type="Proteomes" id="UP000602647">
    <property type="component" value="Unassembled WGS sequence"/>
</dbReference>
<comment type="similarity">
    <text evidence="1 2">Belongs to the flagella basal body rod proteins family.</text>
</comment>
<dbReference type="GO" id="GO:0071978">
    <property type="term" value="P:bacterial-type flagellum-dependent swarming motility"/>
    <property type="evidence" value="ECO:0007669"/>
    <property type="project" value="TreeGrafter"/>
</dbReference>
<dbReference type="GO" id="GO:0009425">
    <property type="term" value="C:bacterial-type flagellum basal body"/>
    <property type="evidence" value="ECO:0007669"/>
    <property type="project" value="UniProtKB-SubCell"/>
</dbReference>
<keyword evidence="5" id="KW-0969">Cilium</keyword>
<dbReference type="InterPro" id="IPR001444">
    <property type="entry name" value="Flag_bb_rod_N"/>
</dbReference>
<gene>
    <name evidence="5" type="ORF">H9L42_00510</name>
</gene>
<dbReference type="RefSeq" id="WP_187301512.1">
    <property type="nucleotide sequence ID" value="NZ_JACRYT010000001.1"/>
</dbReference>
<feature type="domain" description="Flagellar basal-body/hook protein C-terminal" evidence="4">
    <location>
        <begin position="385"/>
        <end position="429"/>
    </location>
</feature>
<dbReference type="PANTHER" id="PTHR30435">
    <property type="entry name" value="FLAGELLAR PROTEIN"/>
    <property type="match status" value="1"/>
</dbReference>
<dbReference type="InterPro" id="IPR020013">
    <property type="entry name" value="Flagellar_FlgE/F/G"/>
</dbReference>
<evidence type="ECO:0000259" key="3">
    <source>
        <dbReference type="Pfam" id="PF00460"/>
    </source>
</evidence>
<comment type="caution">
    <text evidence="5">The sequence shown here is derived from an EMBL/GenBank/DDBJ whole genome shotgun (WGS) entry which is preliminary data.</text>
</comment>
<evidence type="ECO:0000259" key="4">
    <source>
        <dbReference type="Pfam" id="PF06429"/>
    </source>
</evidence>
<evidence type="ECO:0000256" key="2">
    <source>
        <dbReference type="RuleBase" id="RU362116"/>
    </source>
</evidence>
<feature type="domain" description="Flagellar basal body rod protein N-terminal" evidence="3">
    <location>
        <begin position="7"/>
        <end position="35"/>
    </location>
</feature>
<comment type="subcellular location">
    <subcellularLocation>
        <location evidence="2">Bacterial flagellum basal body</location>
    </subcellularLocation>
</comment>
<organism evidence="5 6">
    <name type="scientific">Zhenpiania hominis</name>
    <dbReference type="NCBI Taxonomy" id="2763644"/>
    <lineage>
        <taxon>Bacteria</taxon>
        <taxon>Bacillati</taxon>
        <taxon>Bacillota</taxon>
        <taxon>Clostridia</taxon>
        <taxon>Peptostreptococcales</taxon>
        <taxon>Anaerovoracaceae</taxon>
        <taxon>Zhenpiania</taxon>
    </lineage>
</organism>
<dbReference type="NCBIfam" id="TIGR03506">
    <property type="entry name" value="FlgEFG_subfam"/>
    <property type="match status" value="1"/>
</dbReference>
<reference evidence="5" key="1">
    <citation type="submission" date="2020-08" db="EMBL/GenBank/DDBJ databases">
        <title>Genome public.</title>
        <authorList>
            <person name="Liu C."/>
            <person name="Sun Q."/>
        </authorList>
    </citation>
    <scope>NUCLEOTIDE SEQUENCE</scope>
    <source>
        <strain evidence="5">BX12</strain>
    </source>
</reference>
<name>A0A923SP90_9FIRM</name>
<keyword evidence="2" id="KW-0975">Bacterial flagellum</keyword>
<dbReference type="PANTHER" id="PTHR30435:SF19">
    <property type="entry name" value="FLAGELLAR BASAL-BODY ROD PROTEIN FLGG"/>
    <property type="match status" value="1"/>
</dbReference>
<dbReference type="Pfam" id="PF06429">
    <property type="entry name" value="Flg_bbr_C"/>
    <property type="match status" value="1"/>
</dbReference>
<keyword evidence="5" id="KW-0282">Flagellum</keyword>
<dbReference type="InterPro" id="IPR010930">
    <property type="entry name" value="Flg_bb/hook_C_dom"/>
</dbReference>